<organism evidence="2 3">
    <name type="scientific">Caballeronia calidae</name>
    <dbReference type="NCBI Taxonomy" id="1777139"/>
    <lineage>
        <taxon>Bacteria</taxon>
        <taxon>Pseudomonadati</taxon>
        <taxon>Pseudomonadota</taxon>
        <taxon>Betaproteobacteria</taxon>
        <taxon>Burkholderiales</taxon>
        <taxon>Burkholderiaceae</taxon>
        <taxon>Caballeronia</taxon>
    </lineage>
</organism>
<dbReference type="Proteomes" id="UP000071859">
    <property type="component" value="Unassembled WGS sequence"/>
</dbReference>
<sequence length="72" mass="8136">MMSPAPGIQAREKKRERVPNPEPVDFTLQIELALRQRYFTICASSPDLYFSAILSREIGLILPAMPSQPNCM</sequence>
<dbReference type="EMBL" id="FCOX02000050">
    <property type="protein sequence ID" value="SAL02699.1"/>
    <property type="molecule type" value="Genomic_DNA"/>
</dbReference>
<keyword evidence="3" id="KW-1185">Reference proteome</keyword>
<evidence type="ECO:0000256" key="1">
    <source>
        <dbReference type="SAM" id="MobiDB-lite"/>
    </source>
</evidence>
<feature type="region of interest" description="Disordered" evidence="1">
    <location>
        <begin position="1"/>
        <end position="21"/>
    </location>
</feature>
<evidence type="ECO:0000313" key="2">
    <source>
        <dbReference type="EMBL" id="SAL02699.1"/>
    </source>
</evidence>
<protein>
    <submittedName>
        <fullName evidence="2">Uncharacterized protein</fullName>
    </submittedName>
</protein>
<evidence type="ECO:0000313" key="3">
    <source>
        <dbReference type="Proteomes" id="UP000071859"/>
    </source>
</evidence>
<comment type="caution">
    <text evidence="2">The sequence shown here is derived from an EMBL/GenBank/DDBJ whole genome shotgun (WGS) entry which is preliminary data.</text>
</comment>
<proteinExistence type="predicted"/>
<reference evidence="2" key="1">
    <citation type="submission" date="2016-01" db="EMBL/GenBank/DDBJ databases">
        <authorList>
            <person name="Peeters C."/>
        </authorList>
    </citation>
    <scope>NUCLEOTIDE SEQUENCE</scope>
    <source>
        <strain evidence="2">LMG 29321</strain>
    </source>
</reference>
<name>A0A158E772_9BURK</name>
<accession>A0A158E772</accession>
<gene>
    <name evidence="2" type="ORF">AWB78_06408</name>
</gene>
<feature type="compositionally biased region" description="Basic and acidic residues" evidence="1">
    <location>
        <begin position="10"/>
        <end position="19"/>
    </location>
</feature>
<dbReference type="AlphaFoldDB" id="A0A158E772"/>